<evidence type="ECO:0000256" key="4">
    <source>
        <dbReference type="ARBA" id="ARBA00012583"/>
    </source>
</evidence>
<dbReference type="Proteomes" id="UP001412239">
    <property type="component" value="Unassembled WGS sequence"/>
</dbReference>
<dbReference type="CDD" id="cd04188">
    <property type="entry name" value="DPG_synthase"/>
    <property type="match status" value="1"/>
</dbReference>
<dbReference type="InterPro" id="IPR029044">
    <property type="entry name" value="Nucleotide-diphossugar_trans"/>
</dbReference>
<evidence type="ECO:0000256" key="12">
    <source>
        <dbReference type="ARBA" id="ARBA00045097"/>
    </source>
</evidence>
<dbReference type="GO" id="GO:0004581">
    <property type="term" value="F:dolichyl-phosphate beta-glucosyltransferase activity"/>
    <property type="evidence" value="ECO:0007669"/>
    <property type="project" value="UniProtKB-EC"/>
</dbReference>
<keyword evidence="6" id="KW-0808">Transferase</keyword>
<name>A0A292PPE4_9PEZI</name>
<organism evidence="15 16">
    <name type="scientific">Tuber aestivum</name>
    <name type="common">summer truffle</name>
    <dbReference type="NCBI Taxonomy" id="59557"/>
    <lineage>
        <taxon>Eukaryota</taxon>
        <taxon>Fungi</taxon>
        <taxon>Dikarya</taxon>
        <taxon>Ascomycota</taxon>
        <taxon>Pezizomycotina</taxon>
        <taxon>Pezizomycetes</taxon>
        <taxon>Pezizales</taxon>
        <taxon>Tuberaceae</taxon>
        <taxon>Tuber</taxon>
    </lineage>
</organism>
<evidence type="ECO:0000256" key="6">
    <source>
        <dbReference type="ARBA" id="ARBA00022679"/>
    </source>
</evidence>
<feature type="transmembrane region" description="Helical" evidence="13">
    <location>
        <begin position="20"/>
        <end position="45"/>
    </location>
</feature>
<evidence type="ECO:0000313" key="16">
    <source>
        <dbReference type="Proteomes" id="UP001412239"/>
    </source>
</evidence>
<proteinExistence type="inferred from homology"/>
<comment type="catalytic activity">
    <reaction evidence="12">
        <text>a di-trans,poly-cis-dolichyl phosphate + UDP-alpha-D-glucose = a di-trans,poly-cis-dolichyl beta-D-glucosyl phosphate + UDP</text>
        <dbReference type="Rhea" id="RHEA:15401"/>
        <dbReference type="Rhea" id="RHEA-COMP:19498"/>
        <dbReference type="Rhea" id="RHEA-COMP:19502"/>
        <dbReference type="ChEBI" id="CHEBI:57525"/>
        <dbReference type="ChEBI" id="CHEBI:57683"/>
        <dbReference type="ChEBI" id="CHEBI:58223"/>
        <dbReference type="ChEBI" id="CHEBI:58885"/>
        <dbReference type="EC" id="2.4.1.117"/>
    </reaction>
    <physiologicalReaction direction="left-to-right" evidence="12">
        <dbReference type="Rhea" id="RHEA:15402"/>
    </physiologicalReaction>
</comment>
<dbReference type="InterPro" id="IPR035518">
    <property type="entry name" value="DPG_synthase"/>
</dbReference>
<dbReference type="Gene3D" id="3.90.550.10">
    <property type="entry name" value="Spore Coat Polysaccharide Biosynthesis Protein SpsA, Chain A"/>
    <property type="match status" value="1"/>
</dbReference>
<comment type="subcellular location">
    <subcellularLocation>
        <location evidence="1">Endoplasmic reticulum membrane</location>
        <topology evidence="1">Single-pass membrane protein</topology>
    </subcellularLocation>
</comment>
<dbReference type="AlphaFoldDB" id="A0A292PPE4"/>
<evidence type="ECO:0000313" key="15">
    <source>
        <dbReference type="EMBL" id="CUS09419.1"/>
    </source>
</evidence>
<dbReference type="GO" id="GO:0005789">
    <property type="term" value="C:endoplasmic reticulum membrane"/>
    <property type="evidence" value="ECO:0007669"/>
    <property type="project" value="UniProtKB-SubCell"/>
</dbReference>
<keyword evidence="16" id="KW-1185">Reference proteome</keyword>
<dbReference type="EC" id="2.4.1.117" evidence="4"/>
<dbReference type="PANTHER" id="PTHR10859:SF91">
    <property type="entry name" value="DOLICHYL-PHOSPHATE BETA-GLUCOSYLTRANSFERASE"/>
    <property type="match status" value="1"/>
</dbReference>
<comment type="pathway">
    <text evidence="2">Protein modification; protein glycosylation.</text>
</comment>
<dbReference type="Pfam" id="PF00535">
    <property type="entry name" value="Glycos_transf_2"/>
    <property type="match status" value="1"/>
</dbReference>
<dbReference type="SUPFAM" id="SSF53448">
    <property type="entry name" value="Nucleotide-diphospho-sugar transferases"/>
    <property type="match status" value="1"/>
</dbReference>
<comment type="similarity">
    <text evidence="3">Belongs to the glycosyltransferase 2 family.</text>
</comment>
<protein>
    <recommendedName>
        <fullName evidence="4">dolichyl-phosphate beta-glucosyltransferase</fullName>
        <ecNumber evidence="4">2.4.1.117</ecNumber>
    </recommendedName>
</protein>
<evidence type="ECO:0000256" key="13">
    <source>
        <dbReference type="SAM" id="Phobius"/>
    </source>
</evidence>
<keyword evidence="5" id="KW-0328">Glycosyltransferase</keyword>
<dbReference type="EMBL" id="LN891083">
    <property type="protein sequence ID" value="CUS09419.1"/>
    <property type="molecule type" value="Genomic_DNA"/>
</dbReference>
<dbReference type="PANTHER" id="PTHR10859">
    <property type="entry name" value="GLYCOSYL TRANSFERASE"/>
    <property type="match status" value="1"/>
</dbReference>
<gene>
    <name evidence="15" type="ORF">GSTUAT00006541001</name>
</gene>
<keyword evidence="8" id="KW-0256">Endoplasmic reticulum</keyword>
<evidence type="ECO:0000256" key="10">
    <source>
        <dbReference type="ARBA" id="ARBA00022989"/>
    </source>
</evidence>
<evidence type="ECO:0000256" key="1">
    <source>
        <dbReference type="ARBA" id="ARBA00004389"/>
    </source>
</evidence>
<evidence type="ECO:0000256" key="7">
    <source>
        <dbReference type="ARBA" id="ARBA00022692"/>
    </source>
</evidence>
<evidence type="ECO:0000256" key="3">
    <source>
        <dbReference type="ARBA" id="ARBA00006739"/>
    </source>
</evidence>
<dbReference type="InterPro" id="IPR001173">
    <property type="entry name" value="Glyco_trans_2-like"/>
</dbReference>
<evidence type="ECO:0000256" key="5">
    <source>
        <dbReference type="ARBA" id="ARBA00022676"/>
    </source>
</evidence>
<dbReference type="GO" id="GO:0006487">
    <property type="term" value="P:protein N-linked glycosylation"/>
    <property type="evidence" value="ECO:0007669"/>
    <property type="project" value="TreeGrafter"/>
</dbReference>
<feature type="domain" description="Glycosyltransferase 2-like" evidence="14">
    <location>
        <begin position="87"/>
        <end position="295"/>
    </location>
</feature>
<keyword evidence="10 13" id="KW-1133">Transmembrane helix</keyword>
<evidence type="ECO:0000256" key="2">
    <source>
        <dbReference type="ARBA" id="ARBA00004922"/>
    </source>
</evidence>
<keyword evidence="11 13" id="KW-0472">Membrane</keyword>
<evidence type="ECO:0000256" key="9">
    <source>
        <dbReference type="ARBA" id="ARBA00022968"/>
    </source>
</evidence>
<evidence type="ECO:0000256" key="11">
    <source>
        <dbReference type="ARBA" id="ARBA00023136"/>
    </source>
</evidence>
<accession>A0A292PPE4</accession>
<sequence>MGEDLPFGLLISCLQNASVAVVLCGFLGLIGLGVLASYILILLVAHTPRRETDSERTYQTITKDGKTTPALPLPDTYSSGKAEVALSVVVPAYNESERLPDMLAEAVTFLHDEYGPNKKEINGNANGTGATTGWEILIVDDGSTDSTAGVALNWARSQIHLRDIKEGDIRVCVLEKNRGKGGAVAHGMRHVRGEYAVFADADGASKFSDVKSLLQELRSVEDDGFGIAVGSRAHMVTTDAVVKRTTLTLNHQRSFIRNFLMHSFHTLLKTFGIRHIHDTQCGFKLFSRAAIRDIFPFMHTEGWIFDIEILLLAGYLSVPVVEVPITWHEVTGTKMRLVQDSIRMAWDLGVVRLGYIWGVYRVGLGGPSKKRR</sequence>
<evidence type="ECO:0000259" key="14">
    <source>
        <dbReference type="Pfam" id="PF00535"/>
    </source>
</evidence>
<reference evidence="15" key="1">
    <citation type="submission" date="2015-10" db="EMBL/GenBank/DDBJ databases">
        <authorList>
            <person name="Regsiter A."/>
            <person name="william w."/>
        </authorList>
    </citation>
    <scope>NUCLEOTIDE SEQUENCE</scope>
    <source>
        <strain evidence="15">Montdore</strain>
    </source>
</reference>
<keyword evidence="7 13" id="KW-0812">Transmembrane</keyword>
<keyword evidence="9" id="KW-0735">Signal-anchor</keyword>
<evidence type="ECO:0000256" key="8">
    <source>
        <dbReference type="ARBA" id="ARBA00022824"/>
    </source>
</evidence>